<dbReference type="InterPro" id="IPR020097">
    <property type="entry name" value="PsdUridine_synth_TruA_a/b_dom"/>
</dbReference>
<dbReference type="EMBL" id="UINC01125859">
    <property type="protein sequence ID" value="SVD03979.1"/>
    <property type="molecule type" value="Genomic_DNA"/>
</dbReference>
<dbReference type="Pfam" id="PF01416">
    <property type="entry name" value="PseudoU_synth_1"/>
    <property type="match status" value="1"/>
</dbReference>
<dbReference type="GO" id="GO:0003723">
    <property type="term" value="F:RNA binding"/>
    <property type="evidence" value="ECO:0007669"/>
    <property type="project" value="InterPro"/>
</dbReference>
<keyword evidence="2" id="KW-0819">tRNA processing</keyword>
<dbReference type="InterPro" id="IPR020095">
    <property type="entry name" value="PsdUridine_synth_TruA_C"/>
</dbReference>
<proteinExistence type="inferred from homology"/>
<dbReference type="SUPFAM" id="SSF55120">
    <property type="entry name" value="Pseudouridine synthase"/>
    <property type="match status" value="1"/>
</dbReference>
<evidence type="ECO:0000256" key="1">
    <source>
        <dbReference type="ARBA" id="ARBA00009375"/>
    </source>
</evidence>
<evidence type="ECO:0000313" key="5">
    <source>
        <dbReference type="EMBL" id="SVD03979.1"/>
    </source>
</evidence>
<dbReference type="InterPro" id="IPR001406">
    <property type="entry name" value="PsdUridine_synth_TruA"/>
</dbReference>
<name>A0A382S218_9ZZZZ</name>
<evidence type="ECO:0000256" key="2">
    <source>
        <dbReference type="ARBA" id="ARBA00022694"/>
    </source>
</evidence>
<dbReference type="InterPro" id="IPR020103">
    <property type="entry name" value="PsdUridine_synth_cat_dom_sf"/>
</dbReference>
<dbReference type="AlphaFoldDB" id="A0A382S218"/>
<protein>
    <recommendedName>
        <fullName evidence="4">Pseudouridine synthase I TruA alpha/beta domain-containing protein</fullName>
    </recommendedName>
</protein>
<gene>
    <name evidence="5" type="ORF">METZ01_LOCUS356833</name>
</gene>
<dbReference type="PANTHER" id="PTHR11142:SF0">
    <property type="entry name" value="TRNA PSEUDOURIDINE SYNTHASE-LIKE 1"/>
    <property type="match status" value="1"/>
</dbReference>
<dbReference type="Gene3D" id="3.30.70.660">
    <property type="entry name" value="Pseudouridine synthase I, catalytic domain, C-terminal subdomain"/>
    <property type="match status" value="1"/>
</dbReference>
<evidence type="ECO:0000259" key="4">
    <source>
        <dbReference type="Pfam" id="PF01416"/>
    </source>
</evidence>
<dbReference type="PANTHER" id="PTHR11142">
    <property type="entry name" value="PSEUDOURIDYLATE SYNTHASE"/>
    <property type="match status" value="1"/>
</dbReference>
<accession>A0A382S218</accession>
<dbReference type="GO" id="GO:0009982">
    <property type="term" value="F:pseudouridine synthase activity"/>
    <property type="evidence" value="ECO:0007669"/>
    <property type="project" value="InterPro"/>
</dbReference>
<feature type="domain" description="Pseudouridine synthase I TruA alpha/beta" evidence="4">
    <location>
        <begin position="22"/>
        <end position="122"/>
    </location>
</feature>
<evidence type="ECO:0000256" key="3">
    <source>
        <dbReference type="ARBA" id="ARBA00023235"/>
    </source>
</evidence>
<sequence length="131" mass="14933">MKRLYTHSVIGSLDRDLMCEGAELFLGEHDFSKFAGKVENNKTTVRMIYRSEWTYEHETLTYEVEGNAFLPHQVRRMVGSLVDLGRGNLKLQDVQDLINGEGSARSNAMPSKGLCLEKIIYENYCDLTPLN</sequence>
<reference evidence="5" key="1">
    <citation type="submission" date="2018-05" db="EMBL/GenBank/DDBJ databases">
        <authorList>
            <person name="Lanie J.A."/>
            <person name="Ng W.-L."/>
            <person name="Kazmierczak K.M."/>
            <person name="Andrzejewski T.M."/>
            <person name="Davidsen T.M."/>
            <person name="Wayne K.J."/>
            <person name="Tettelin H."/>
            <person name="Glass J.I."/>
            <person name="Rusch D."/>
            <person name="Podicherti R."/>
            <person name="Tsui H.-C.T."/>
            <person name="Winkler M.E."/>
        </authorList>
    </citation>
    <scope>NUCLEOTIDE SEQUENCE</scope>
</reference>
<keyword evidence="3" id="KW-0413">Isomerase</keyword>
<organism evidence="5">
    <name type="scientific">marine metagenome</name>
    <dbReference type="NCBI Taxonomy" id="408172"/>
    <lineage>
        <taxon>unclassified sequences</taxon>
        <taxon>metagenomes</taxon>
        <taxon>ecological metagenomes</taxon>
    </lineage>
</organism>
<comment type="similarity">
    <text evidence="1">Belongs to the tRNA pseudouridine synthase TruA family.</text>
</comment>
<dbReference type="GO" id="GO:0031119">
    <property type="term" value="P:tRNA pseudouridine synthesis"/>
    <property type="evidence" value="ECO:0007669"/>
    <property type="project" value="TreeGrafter"/>
</dbReference>